<evidence type="ECO:0000256" key="11">
    <source>
        <dbReference type="ARBA" id="ARBA00023136"/>
    </source>
</evidence>
<keyword evidence="6" id="KW-0050">Antiport</keyword>
<dbReference type="Pfam" id="PF01554">
    <property type="entry name" value="MatE"/>
    <property type="match status" value="2"/>
</dbReference>
<evidence type="ECO:0000256" key="2">
    <source>
        <dbReference type="ARBA" id="ARBA00004651"/>
    </source>
</evidence>
<evidence type="ECO:0000256" key="9">
    <source>
        <dbReference type="ARBA" id="ARBA00022989"/>
    </source>
</evidence>
<protein>
    <recommendedName>
        <fullName evidence="4">Probable multidrug resistance protein NorM</fullName>
    </recommendedName>
    <alternativeName>
        <fullName evidence="12">Multidrug-efflux transporter</fullName>
    </alternativeName>
</protein>
<feature type="transmembrane region" description="Helical" evidence="13">
    <location>
        <begin position="59"/>
        <end position="83"/>
    </location>
</feature>
<evidence type="ECO:0000256" key="7">
    <source>
        <dbReference type="ARBA" id="ARBA00022475"/>
    </source>
</evidence>
<evidence type="ECO:0000256" key="5">
    <source>
        <dbReference type="ARBA" id="ARBA00022448"/>
    </source>
</evidence>
<evidence type="ECO:0000256" key="8">
    <source>
        <dbReference type="ARBA" id="ARBA00022692"/>
    </source>
</evidence>
<proteinExistence type="inferred from homology"/>
<keyword evidence="8 13" id="KW-0812">Transmembrane</keyword>
<feature type="transmembrane region" description="Helical" evidence="13">
    <location>
        <begin position="417"/>
        <end position="440"/>
    </location>
</feature>
<dbReference type="GO" id="GO:0006811">
    <property type="term" value="P:monoatomic ion transport"/>
    <property type="evidence" value="ECO:0007669"/>
    <property type="project" value="UniProtKB-KW"/>
</dbReference>
<evidence type="ECO:0000256" key="1">
    <source>
        <dbReference type="ARBA" id="ARBA00003408"/>
    </source>
</evidence>
<evidence type="ECO:0000256" key="4">
    <source>
        <dbReference type="ARBA" id="ARBA00020268"/>
    </source>
</evidence>
<feature type="transmembrane region" description="Helical" evidence="13">
    <location>
        <begin position="316"/>
        <end position="337"/>
    </location>
</feature>
<feature type="transmembrane region" description="Helical" evidence="13">
    <location>
        <begin position="284"/>
        <end position="304"/>
    </location>
</feature>
<feature type="transmembrane region" description="Helical" evidence="13">
    <location>
        <begin position="357"/>
        <end position="377"/>
    </location>
</feature>
<keyword evidence="5" id="KW-0813">Transport</keyword>
<evidence type="ECO:0000256" key="10">
    <source>
        <dbReference type="ARBA" id="ARBA00023065"/>
    </source>
</evidence>
<feature type="transmembrane region" description="Helical" evidence="13">
    <location>
        <begin position="168"/>
        <end position="188"/>
    </location>
</feature>
<dbReference type="OrthoDB" id="9776324at2"/>
<dbReference type="PANTHER" id="PTHR43298">
    <property type="entry name" value="MULTIDRUG RESISTANCE PROTEIN NORM-RELATED"/>
    <property type="match status" value="1"/>
</dbReference>
<dbReference type="NCBIfam" id="TIGR00797">
    <property type="entry name" value="matE"/>
    <property type="match status" value="1"/>
</dbReference>
<comment type="function">
    <text evidence="1">Multidrug efflux pump.</text>
</comment>
<dbReference type="RefSeq" id="WP_055216835.1">
    <property type="nucleotide sequence ID" value="NZ_CZBU01000009.1"/>
</dbReference>
<dbReference type="InterPro" id="IPR002528">
    <property type="entry name" value="MATE_fam"/>
</dbReference>
<evidence type="ECO:0000313" key="14">
    <source>
        <dbReference type="EMBL" id="CUQ79341.1"/>
    </source>
</evidence>
<evidence type="ECO:0000256" key="6">
    <source>
        <dbReference type="ARBA" id="ARBA00022449"/>
    </source>
</evidence>
<comment type="similarity">
    <text evidence="3">Belongs to the multi antimicrobial extrusion (MATE) (TC 2.A.66.1) family.</text>
</comment>
<dbReference type="Proteomes" id="UP000095621">
    <property type="component" value="Unassembled WGS sequence"/>
</dbReference>
<evidence type="ECO:0000256" key="3">
    <source>
        <dbReference type="ARBA" id="ARBA00010199"/>
    </source>
</evidence>
<keyword evidence="11 13" id="KW-0472">Membrane</keyword>
<evidence type="ECO:0000256" key="12">
    <source>
        <dbReference type="ARBA" id="ARBA00031636"/>
    </source>
</evidence>
<dbReference type="GO" id="GO:0042910">
    <property type="term" value="F:xenobiotic transmembrane transporter activity"/>
    <property type="evidence" value="ECO:0007669"/>
    <property type="project" value="InterPro"/>
</dbReference>
<dbReference type="InterPro" id="IPR048279">
    <property type="entry name" value="MdtK-like"/>
</dbReference>
<feature type="transmembrane region" description="Helical" evidence="13">
    <location>
        <begin position="389"/>
        <end position="411"/>
    </location>
</feature>
<dbReference type="GO" id="GO:0015297">
    <property type="term" value="F:antiporter activity"/>
    <property type="evidence" value="ECO:0007669"/>
    <property type="project" value="UniProtKB-KW"/>
</dbReference>
<dbReference type="InterPro" id="IPR050222">
    <property type="entry name" value="MATE_MdtK"/>
</dbReference>
<evidence type="ECO:0000256" key="13">
    <source>
        <dbReference type="SAM" id="Phobius"/>
    </source>
</evidence>
<accession>A0A174Z5X4</accession>
<sequence>MKSNEIDMTTGSLPKKILMYSVPLMLSNVLQVMFNLCDVAVVGKFVGPLALGAVGSTSIIITLTTGILLGLAGGVNAVVALFVGAKNSANVKKAVHTSIVICMIAGLLLLLSGLFLSRPVLNLIGTKKELIDGAVIYLTIYLLGSPALAMYNYGNAVLSAVGDTKRPLMYLITAGIINVILNLFFVIVCKLGVVGVALASIISQYISAFLILKFLFGCGRDYGLYIRNIGIDSHIAARVLKIGLPAAVQYSLFAVANLYIQSAVNSFDHVVVEGNSAAANADNIVYDMMAAFYTACTSFIAQNLGARKRDRIRKAYLVTQMYSFIIGAVLGALLVVFRTQFLSLFTSDPDVLHYGSIRLGIMGCSYFVSAFMDNAAAGARGLGRSVIPTIIVIMGSVVFRIIWVCTIFASIHTLMSLYLVYASAWAFTSIIGTVYFIIIFRKTLR</sequence>
<dbReference type="AlphaFoldDB" id="A0A174Z5X4"/>
<dbReference type="GO" id="GO:0005886">
    <property type="term" value="C:plasma membrane"/>
    <property type="evidence" value="ECO:0007669"/>
    <property type="project" value="UniProtKB-SubCell"/>
</dbReference>
<feature type="transmembrane region" description="Helical" evidence="13">
    <location>
        <begin position="194"/>
        <end position="218"/>
    </location>
</feature>
<keyword evidence="10" id="KW-0406">Ion transport</keyword>
<comment type="subcellular location">
    <subcellularLocation>
        <location evidence="2">Cell membrane</location>
        <topology evidence="2">Multi-pass membrane protein</topology>
    </subcellularLocation>
</comment>
<dbReference type="EMBL" id="CZBU01000009">
    <property type="protein sequence ID" value="CUQ79341.1"/>
    <property type="molecule type" value="Genomic_DNA"/>
</dbReference>
<evidence type="ECO:0000313" key="15">
    <source>
        <dbReference type="Proteomes" id="UP000095621"/>
    </source>
</evidence>
<feature type="transmembrane region" description="Helical" evidence="13">
    <location>
        <begin position="135"/>
        <end position="156"/>
    </location>
</feature>
<feature type="transmembrane region" description="Helical" evidence="13">
    <location>
        <begin position="239"/>
        <end position="260"/>
    </location>
</feature>
<dbReference type="CDD" id="cd13138">
    <property type="entry name" value="MATE_yoeA_like"/>
    <property type="match status" value="1"/>
</dbReference>
<dbReference type="PANTHER" id="PTHR43298:SF2">
    <property type="entry name" value="FMN_FAD EXPORTER YEEO-RELATED"/>
    <property type="match status" value="1"/>
</dbReference>
<reference evidence="14 15" key="1">
    <citation type="submission" date="2015-09" db="EMBL/GenBank/DDBJ databases">
        <authorList>
            <consortium name="Pathogen Informatics"/>
        </authorList>
    </citation>
    <scope>NUCLEOTIDE SEQUENCE [LARGE SCALE GENOMIC DNA]</scope>
    <source>
        <strain evidence="14 15">2789STDY5834875</strain>
    </source>
</reference>
<feature type="transmembrane region" description="Helical" evidence="13">
    <location>
        <begin position="21"/>
        <end position="47"/>
    </location>
</feature>
<organism evidence="14 15">
    <name type="scientific">Lachnospira eligens</name>
    <dbReference type="NCBI Taxonomy" id="39485"/>
    <lineage>
        <taxon>Bacteria</taxon>
        <taxon>Bacillati</taxon>
        <taxon>Bacillota</taxon>
        <taxon>Clostridia</taxon>
        <taxon>Lachnospirales</taxon>
        <taxon>Lachnospiraceae</taxon>
        <taxon>Lachnospira</taxon>
    </lineage>
</organism>
<dbReference type="PIRSF" id="PIRSF006603">
    <property type="entry name" value="DinF"/>
    <property type="match status" value="1"/>
</dbReference>
<feature type="transmembrane region" description="Helical" evidence="13">
    <location>
        <begin position="95"/>
        <end position="115"/>
    </location>
</feature>
<gene>
    <name evidence="14" type="primary">norM</name>
    <name evidence="14" type="ORF">ERS852490_03005</name>
</gene>
<keyword evidence="7" id="KW-1003">Cell membrane</keyword>
<name>A0A174Z5X4_9FIRM</name>
<keyword evidence="9 13" id="KW-1133">Transmembrane helix</keyword>